<evidence type="ECO:0000313" key="6">
    <source>
        <dbReference type="Proteomes" id="UP001159363"/>
    </source>
</evidence>
<dbReference type="EC" id="2.7.7.49" evidence="1"/>
<reference evidence="5 6" key="1">
    <citation type="submission" date="2023-02" db="EMBL/GenBank/DDBJ databases">
        <title>LHISI_Scaffold_Assembly.</title>
        <authorList>
            <person name="Stuart O.P."/>
            <person name="Cleave R."/>
            <person name="Magrath M.J.L."/>
            <person name="Mikheyev A.S."/>
        </authorList>
    </citation>
    <scope>NUCLEOTIDE SEQUENCE [LARGE SCALE GENOMIC DNA]</scope>
    <source>
        <strain evidence="5">Daus_M_001</strain>
        <tissue evidence="5">Leg muscle</tissue>
    </source>
</reference>
<evidence type="ECO:0000259" key="2">
    <source>
        <dbReference type="Pfam" id="PF00078"/>
    </source>
</evidence>
<gene>
    <name evidence="5" type="ORF">PR048_015898</name>
</gene>
<dbReference type="SUPFAM" id="SSF56672">
    <property type="entry name" value="DNA/RNA polymerases"/>
    <property type="match status" value="1"/>
</dbReference>
<dbReference type="Proteomes" id="UP001159363">
    <property type="component" value="Chromosome 4"/>
</dbReference>
<organism evidence="5 6">
    <name type="scientific">Dryococelus australis</name>
    <dbReference type="NCBI Taxonomy" id="614101"/>
    <lineage>
        <taxon>Eukaryota</taxon>
        <taxon>Metazoa</taxon>
        <taxon>Ecdysozoa</taxon>
        <taxon>Arthropoda</taxon>
        <taxon>Hexapoda</taxon>
        <taxon>Insecta</taxon>
        <taxon>Pterygota</taxon>
        <taxon>Neoptera</taxon>
        <taxon>Polyneoptera</taxon>
        <taxon>Phasmatodea</taxon>
        <taxon>Verophasmatodea</taxon>
        <taxon>Anareolatae</taxon>
        <taxon>Phasmatidae</taxon>
        <taxon>Eurycanthinae</taxon>
        <taxon>Dryococelus</taxon>
    </lineage>
</organism>
<dbReference type="InterPro" id="IPR041577">
    <property type="entry name" value="RT_RNaseH_2"/>
</dbReference>
<dbReference type="Pfam" id="PF17919">
    <property type="entry name" value="RT_RNaseH_2"/>
    <property type="match status" value="1"/>
</dbReference>
<keyword evidence="6" id="KW-1185">Reference proteome</keyword>
<evidence type="ECO:0000259" key="4">
    <source>
        <dbReference type="Pfam" id="PF17921"/>
    </source>
</evidence>
<feature type="domain" description="Reverse transcriptase/retrotransposon-derived protein RNase H-like" evidence="3">
    <location>
        <begin position="150"/>
        <end position="221"/>
    </location>
</feature>
<dbReference type="PANTHER" id="PTHR37984:SF8">
    <property type="entry name" value="CCHC-TYPE DOMAIN-CONTAINING PROTEIN"/>
    <property type="match status" value="1"/>
</dbReference>
<dbReference type="Pfam" id="PF17921">
    <property type="entry name" value="Integrase_H2C2"/>
    <property type="match status" value="1"/>
</dbReference>
<comment type="caution">
    <text evidence="5">The sequence shown here is derived from an EMBL/GenBank/DDBJ whole genome shotgun (WGS) entry which is preliminary data.</text>
</comment>
<evidence type="ECO:0000256" key="1">
    <source>
        <dbReference type="ARBA" id="ARBA00012493"/>
    </source>
</evidence>
<feature type="domain" description="Integrase zinc-binding" evidence="4">
    <location>
        <begin position="297"/>
        <end position="349"/>
    </location>
</feature>
<evidence type="ECO:0000259" key="3">
    <source>
        <dbReference type="Pfam" id="PF17919"/>
    </source>
</evidence>
<dbReference type="InterPro" id="IPR043128">
    <property type="entry name" value="Rev_trsase/Diguanyl_cyclase"/>
</dbReference>
<name>A0ABQ9HI76_9NEOP</name>
<dbReference type="Gene3D" id="1.10.340.70">
    <property type="match status" value="1"/>
</dbReference>
<sequence>MQLDKASSRLTTFWGPDGKRYKWLLYPFELSTAPEDFQRALMETLRGLKVVAVVADNILVYGRGYSEEEARVEHDQNLECLLERARASNLKFKPEKLRLHERQVTYMGHVLSVDGLKVDPHKFQVIQDMQQPITVKDMQCFLGMDTTWVWDFTQQQAFVNVKTAVSTTPVLQYYDPREPVELHVDVSQSGLGAALLHNGQPKPLLSTPKHLQYIRLKLQQYDITFKYKKDKEMYLTNTMSRAPVQEDLNQVHDSDKEFIMQLQNTRMHQHLNVSHMTLGRIQLCTTASGVLGERLVVPQEIRAEMPQKAHASHQGLGASLCKVQDTLYWPCMKDEVGRKVSSCTICQEFSAGQPHMKMQTHEVPDLPRKRVAADVFQVYNKQYLILTDYYLYYWEIDALSSTDSAAIIKVMKDFQHAPSSPTGKWEIRSICENSKEHYKEMPANQVRPVARITGVTQQLHVRFEDICREKKQKYKSHYDRKARDLPKIMIGQEVYIKLAPKATSKSWSQETITQQLSSCSYEAITKEGTRVRQNREALLSANSRVNTPIEDQTFEGFPPNQKINKTTTQQKQIQRQHGAPGGTIQSDEREDVVGSAVYSVEGNVKNMGLAARQSETWRRARRT</sequence>
<accession>A0ABQ9HI76</accession>
<dbReference type="InterPro" id="IPR000477">
    <property type="entry name" value="RT_dom"/>
</dbReference>
<dbReference type="PANTHER" id="PTHR37984">
    <property type="entry name" value="PROTEIN CBG26694"/>
    <property type="match status" value="1"/>
</dbReference>
<dbReference type="Gene3D" id="3.30.70.270">
    <property type="match status" value="1"/>
</dbReference>
<feature type="domain" description="Reverse transcriptase" evidence="2">
    <location>
        <begin position="14"/>
        <end position="110"/>
    </location>
</feature>
<dbReference type="InterPro" id="IPR043502">
    <property type="entry name" value="DNA/RNA_pol_sf"/>
</dbReference>
<dbReference type="EMBL" id="JARBHB010000005">
    <property type="protein sequence ID" value="KAJ8884041.1"/>
    <property type="molecule type" value="Genomic_DNA"/>
</dbReference>
<protein>
    <recommendedName>
        <fullName evidence="1">RNA-directed DNA polymerase</fullName>
        <ecNumber evidence="1">2.7.7.49</ecNumber>
    </recommendedName>
</protein>
<dbReference type="Pfam" id="PF00078">
    <property type="entry name" value="RVT_1"/>
    <property type="match status" value="1"/>
</dbReference>
<dbReference type="InterPro" id="IPR041588">
    <property type="entry name" value="Integrase_H2C2"/>
</dbReference>
<proteinExistence type="predicted"/>
<dbReference type="Gene3D" id="3.10.10.10">
    <property type="entry name" value="HIV Type 1 Reverse Transcriptase, subunit A, domain 1"/>
    <property type="match status" value="1"/>
</dbReference>
<dbReference type="InterPro" id="IPR050951">
    <property type="entry name" value="Retrovirus_Pol_polyprotein"/>
</dbReference>
<evidence type="ECO:0000313" key="5">
    <source>
        <dbReference type="EMBL" id="KAJ8884041.1"/>
    </source>
</evidence>